<comment type="function">
    <text evidence="1 8">Involved in DNA repair and RecF pathway recombination.</text>
</comment>
<keyword evidence="11" id="KW-1185">Reference proteome</keyword>
<evidence type="ECO:0000256" key="7">
    <source>
        <dbReference type="ARBA" id="ARBA00033409"/>
    </source>
</evidence>
<dbReference type="Pfam" id="PF02565">
    <property type="entry name" value="RecO_C"/>
    <property type="match status" value="1"/>
</dbReference>
<evidence type="ECO:0000313" key="10">
    <source>
        <dbReference type="EMBL" id="QDB78922.1"/>
    </source>
</evidence>
<dbReference type="InterPro" id="IPR022572">
    <property type="entry name" value="DNA_rep/recomb_RecO_N"/>
</dbReference>
<evidence type="ECO:0000256" key="4">
    <source>
        <dbReference type="ARBA" id="ARBA00022763"/>
    </source>
</evidence>
<gene>
    <name evidence="8 10" type="primary">recO</name>
    <name evidence="10" type="ORF">FE251_05685</name>
</gene>
<feature type="domain" description="DNA replication/recombination mediator RecO N-terminal" evidence="9">
    <location>
        <begin position="1"/>
        <end position="77"/>
    </location>
</feature>
<keyword evidence="4 8" id="KW-0227">DNA damage</keyword>
<keyword evidence="6 8" id="KW-0234">DNA repair</keyword>
<dbReference type="PANTHER" id="PTHR33991:SF1">
    <property type="entry name" value="DNA REPAIR PROTEIN RECO"/>
    <property type="match status" value="1"/>
</dbReference>
<dbReference type="InterPro" id="IPR037278">
    <property type="entry name" value="ARFGAP/RecO"/>
</dbReference>
<dbReference type="Pfam" id="PF11967">
    <property type="entry name" value="RecO_N"/>
    <property type="match status" value="1"/>
</dbReference>
<dbReference type="HAMAP" id="MF_00201">
    <property type="entry name" value="RecO"/>
    <property type="match status" value="1"/>
</dbReference>
<dbReference type="InterPro" id="IPR012340">
    <property type="entry name" value="NA-bd_OB-fold"/>
</dbReference>
<dbReference type="SUPFAM" id="SSF50249">
    <property type="entry name" value="Nucleic acid-binding proteins"/>
    <property type="match status" value="1"/>
</dbReference>
<name>A0ABX5VKF0_9MICO</name>
<organism evidence="10 11">
    <name type="scientific">Georgenia wutianyii</name>
    <dbReference type="NCBI Taxonomy" id="2585135"/>
    <lineage>
        <taxon>Bacteria</taxon>
        <taxon>Bacillati</taxon>
        <taxon>Actinomycetota</taxon>
        <taxon>Actinomycetes</taxon>
        <taxon>Micrococcales</taxon>
        <taxon>Bogoriellaceae</taxon>
        <taxon>Georgenia</taxon>
    </lineage>
</organism>
<evidence type="ECO:0000313" key="11">
    <source>
        <dbReference type="Proteomes" id="UP000313948"/>
    </source>
</evidence>
<evidence type="ECO:0000256" key="3">
    <source>
        <dbReference type="ARBA" id="ARBA00021310"/>
    </source>
</evidence>
<dbReference type="NCBIfam" id="TIGR00613">
    <property type="entry name" value="reco"/>
    <property type="match status" value="1"/>
</dbReference>
<dbReference type="Gene3D" id="2.40.50.140">
    <property type="entry name" value="Nucleic acid-binding proteins"/>
    <property type="match status" value="1"/>
</dbReference>
<evidence type="ECO:0000256" key="5">
    <source>
        <dbReference type="ARBA" id="ARBA00023172"/>
    </source>
</evidence>
<comment type="similarity">
    <text evidence="2 8">Belongs to the RecO family.</text>
</comment>
<dbReference type="Proteomes" id="UP000313948">
    <property type="component" value="Chromosome"/>
</dbReference>
<dbReference type="SUPFAM" id="SSF57863">
    <property type="entry name" value="ArfGap/RecO-like zinc finger"/>
    <property type="match status" value="1"/>
</dbReference>
<dbReference type="EMBL" id="CP040899">
    <property type="protein sequence ID" value="QDB78922.1"/>
    <property type="molecule type" value="Genomic_DNA"/>
</dbReference>
<sequence>MKLYRDEAVVLRTHKLGEADRIITLLTRRYGRVRAVAKGVRRTSSKFGARLEPFSLVDVQLHVGRSLDIITQVESQAPYGRAICADYALYTTATAMVETAERLTEVEEEPVPQQYLLLVGALHALATRRHPASLVLDSYLLRSLAVAGWAPSFGDCAQCGRPGPHQAFHVVQGGAVCERCRPPGSSAPARQTLELLGALLSGDWAAAEASGRRERDEASGLVAAHLQYHLERQLRSLRHVERV</sequence>
<reference evidence="10 11" key="1">
    <citation type="submission" date="2019-05" db="EMBL/GenBank/DDBJ databases">
        <title>Georgenia *** sp. nov., and Georgenia *** sp. nov., isolated from the intestinal contents of plateau pika (Ochotona curzoniae) in the Qinghai-Tibet plateau of China.</title>
        <authorList>
            <person name="Tian Z."/>
        </authorList>
    </citation>
    <scope>NUCLEOTIDE SEQUENCE [LARGE SCALE GENOMIC DNA]</scope>
    <source>
        <strain evidence="10 11">Z294</strain>
    </source>
</reference>
<keyword evidence="5 8" id="KW-0233">DNA recombination</keyword>
<protein>
    <recommendedName>
        <fullName evidence="3 8">DNA repair protein RecO</fullName>
    </recommendedName>
    <alternativeName>
        <fullName evidence="7 8">Recombination protein O</fullName>
    </alternativeName>
</protein>
<evidence type="ECO:0000256" key="2">
    <source>
        <dbReference type="ARBA" id="ARBA00007452"/>
    </source>
</evidence>
<dbReference type="Gene3D" id="1.20.1440.120">
    <property type="entry name" value="Recombination protein O, C-terminal domain"/>
    <property type="match status" value="1"/>
</dbReference>
<dbReference type="InterPro" id="IPR042242">
    <property type="entry name" value="RecO_C"/>
</dbReference>
<evidence type="ECO:0000256" key="8">
    <source>
        <dbReference type="HAMAP-Rule" id="MF_00201"/>
    </source>
</evidence>
<dbReference type="RefSeq" id="WP_139073205.1">
    <property type="nucleotide sequence ID" value="NZ_CP040899.1"/>
</dbReference>
<accession>A0ABX5VKF0</accession>
<dbReference type="PANTHER" id="PTHR33991">
    <property type="entry name" value="DNA REPAIR PROTEIN RECO"/>
    <property type="match status" value="1"/>
</dbReference>
<evidence type="ECO:0000256" key="1">
    <source>
        <dbReference type="ARBA" id="ARBA00003065"/>
    </source>
</evidence>
<proteinExistence type="inferred from homology"/>
<evidence type="ECO:0000256" key="6">
    <source>
        <dbReference type="ARBA" id="ARBA00023204"/>
    </source>
</evidence>
<evidence type="ECO:0000259" key="9">
    <source>
        <dbReference type="Pfam" id="PF11967"/>
    </source>
</evidence>
<dbReference type="InterPro" id="IPR003717">
    <property type="entry name" value="RecO"/>
</dbReference>